<keyword evidence="1" id="KW-0472">Membrane</keyword>
<dbReference type="EMBL" id="BAAAQF010000004">
    <property type="protein sequence ID" value="GAA1668577.1"/>
    <property type="molecule type" value="Genomic_DNA"/>
</dbReference>
<dbReference type="Proteomes" id="UP001499851">
    <property type="component" value="Unassembled WGS sequence"/>
</dbReference>
<accession>A0ABN2GBP0</accession>
<evidence type="ECO:0000313" key="2">
    <source>
        <dbReference type="EMBL" id="GAA1668577.1"/>
    </source>
</evidence>
<dbReference type="NCBIfam" id="NF038403">
    <property type="entry name" value="perm_prefix_1"/>
    <property type="match status" value="1"/>
</dbReference>
<feature type="transmembrane region" description="Helical" evidence="1">
    <location>
        <begin position="77"/>
        <end position="95"/>
    </location>
</feature>
<dbReference type="InterPro" id="IPR047928">
    <property type="entry name" value="Perm_prefix_1"/>
</dbReference>
<gene>
    <name evidence="2" type="ORF">GCM10009830_12980</name>
</gene>
<name>A0ABN2GBP0_9ACTN</name>
<keyword evidence="1" id="KW-0812">Transmembrane</keyword>
<organism evidence="2 3">
    <name type="scientific">Glycomyces endophyticus</name>
    <dbReference type="NCBI Taxonomy" id="480996"/>
    <lineage>
        <taxon>Bacteria</taxon>
        <taxon>Bacillati</taxon>
        <taxon>Actinomycetota</taxon>
        <taxon>Actinomycetes</taxon>
        <taxon>Glycomycetales</taxon>
        <taxon>Glycomycetaceae</taxon>
        <taxon>Glycomyces</taxon>
    </lineage>
</organism>
<feature type="transmembrane region" description="Helical" evidence="1">
    <location>
        <begin position="169"/>
        <end position="193"/>
    </location>
</feature>
<keyword evidence="3" id="KW-1185">Reference proteome</keyword>
<proteinExistence type="predicted"/>
<feature type="transmembrane region" description="Helical" evidence="1">
    <location>
        <begin position="107"/>
        <end position="128"/>
    </location>
</feature>
<protein>
    <submittedName>
        <fullName evidence="2">Uncharacterized protein</fullName>
    </submittedName>
</protein>
<feature type="transmembrane region" description="Helical" evidence="1">
    <location>
        <begin position="135"/>
        <end position="157"/>
    </location>
</feature>
<evidence type="ECO:0000313" key="3">
    <source>
        <dbReference type="Proteomes" id="UP001499851"/>
    </source>
</evidence>
<keyword evidence="1" id="KW-1133">Transmembrane helix</keyword>
<dbReference type="RefSeq" id="WP_344483304.1">
    <property type="nucleotide sequence ID" value="NZ_BAAAQF010000004.1"/>
</dbReference>
<comment type="caution">
    <text evidence="2">The sequence shown here is derived from an EMBL/GenBank/DDBJ whole genome shotgun (WGS) entry which is preliminary data.</text>
</comment>
<evidence type="ECO:0000256" key="1">
    <source>
        <dbReference type="SAM" id="Phobius"/>
    </source>
</evidence>
<reference evidence="2 3" key="1">
    <citation type="journal article" date="2019" name="Int. J. Syst. Evol. Microbiol.">
        <title>The Global Catalogue of Microorganisms (GCM) 10K type strain sequencing project: providing services to taxonomists for standard genome sequencing and annotation.</title>
        <authorList>
            <consortium name="The Broad Institute Genomics Platform"/>
            <consortium name="The Broad Institute Genome Sequencing Center for Infectious Disease"/>
            <person name="Wu L."/>
            <person name="Ma J."/>
        </authorList>
    </citation>
    <scope>NUCLEOTIDE SEQUENCE [LARGE SCALE GENOMIC DNA]</scope>
    <source>
        <strain evidence="2 3">JCM 16001</strain>
    </source>
</reference>
<sequence length="200" mass="20110">MSDYLDAVAAPLKGPRRLREDMLAEIGDGFEDAVAERIGAGLTPQEAARDAAAEFGEPRIVAAEVQRELAAAQARRTAWTLVTALPAMTIMWDLFSGDGDPGLAVTLLARVTDTATAAAFVTAALVLTGHLHRRAATLCGGLGLAQVAVALGCSAAIGALGEGGGPAGLWAALIAASALGSAVVVASSARALAVARTRIA</sequence>
<dbReference type="Pfam" id="PF22564">
    <property type="entry name" value="HAAS"/>
    <property type="match status" value="1"/>
</dbReference>